<name>A0A915JPX9_ROMCU</name>
<evidence type="ECO:0000313" key="3">
    <source>
        <dbReference type="WBParaSite" id="nRc.2.0.1.t27966-RA"/>
    </source>
</evidence>
<dbReference type="WBParaSite" id="nRc.2.0.1.t27966-RA">
    <property type="protein sequence ID" value="nRc.2.0.1.t27966-RA"/>
    <property type="gene ID" value="nRc.2.0.1.g27966"/>
</dbReference>
<dbReference type="Proteomes" id="UP000887565">
    <property type="component" value="Unplaced"/>
</dbReference>
<organism evidence="2 3">
    <name type="scientific">Romanomermis culicivorax</name>
    <name type="common">Nematode worm</name>
    <dbReference type="NCBI Taxonomy" id="13658"/>
    <lineage>
        <taxon>Eukaryota</taxon>
        <taxon>Metazoa</taxon>
        <taxon>Ecdysozoa</taxon>
        <taxon>Nematoda</taxon>
        <taxon>Enoplea</taxon>
        <taxon>Dorylaimia</taxon>
        <taxon>Mermithida</taxon>
        <taxon>Mermithoidea</taxon>
        <taxon>Mermithidae</taxon>
        <taxon>Romanomermis</taxon>
    </lineage>
</organism>
<feature type="compositionally biased region" description="Basic residues" evidence="1">
    <location>
        <begin position="1"/>
        <end position="11"/>
    </location>
</feature>
<evidence type="ECO:0000256" key="1">
    <source>
        <dbReference type="SAM" id="MobiDB-lite"/>
    </source>
</evidence>
<reference evidence="3" key="1">
    <citation type="submission" date="2022-11" db="UniProtKB">
        <authorList>
            <consortium name="WormBaseParasite"/>
        </authorList>
    </citation>
    <scope>IDENTIFICATION</scope>
</reference>
<protein>
    <submittedName>
        <fullName evidence="3">Uncharacterized protein</fullName>
    </submittedName>
</protein>
<feature type="compositionally biased region" description="Basic and acidic residues" evidence="1">
    <location>
        <begin position="12"/>
        <end position="25"/>
    </location>
</feature>
<dbReference type="AlphaFoldDB" id="A0A915JPX9"/>
<evidence type="ECO:0000313" key="2">
    <source>
        <dbReference type="Proteomes" id="UP000887565"/>
    </source>
</evidence>
<sequence>MSKSKLGRKRPPKEDFKNVKPKVTDIEFGDEESETQLETATCDDDVKIRKPAHTQVETATCADDIKIGKPATNDFDFHTQVETATCDYDDKIGKPTKKDFDFDTQVETATCDYDSQSDLMEKNNSDFTNFHEHPAETTNCAYDAGRLNIKQLE</sequence>
<keyword evidence="2" id="KW-1185">Reference proteome</keyword>
<feature type="region of interest" description="Disordered" evidence="1">
    <location>
        <begin position="1"/>
        <end position="37"/>
    </location>
</feature>
<accession>A0A915JPX9</accession>
<proteinExistence type="predicted"/>